<evidence type="ECO:0000313" key="2">
    <source>
        <dbReference type="EMBL" id="HIY73708.1"/>
    </source>
</evidence>
<name>A0A9D2CEL3_9FIRM</name>
<comment type="caution">
    <text evidence="2">The sequence shown here is derived from an EMBL/GenBank/DDBJ whole genome shotgun (WGS) entry which is preliminary data.</text>
</comment>
<gene>
    <name evidence="2" type="ORF">H9826_07025</name>
</gene>
<dbReference type="InterPro" id="IPR019635">
    <property type="entry name" value="DUF2500"/>
</dbReference>
<keyword evidence="1" id="KW-0472">Membrane</keyword>
<keyword evidence="1" id="KW-1133">Transmembrane helix</keyword>
<dbReference type="AlphaFoldDB" id="A0A9D2CEL3"/>
<feature type="transmembrane region" description="Helical" evidence="1">
    <location>
        <begin position="12"/>
        <end position="34"/>
    </location>
</feature>
<reference evidence="2" key="1">
    <citation type="journal article" date="2021" name="PeerJ">
        <title>Extensive microbial diversity within the chicken gut microbiome revealed by metagenomics and culture.</title>
        <authorList>
            <person name="Gilroy R."/>
            <person name="Ravi A."/>
            <person name="Getino M."/>
            <person name="Pursley I."/>
            <person name="Horton D.L."/>
            <person name="Alikhan N.F."/>
            <person name="Baker D."/>
            <person name="Gharbi K."/>
            <person name="Hall N."/>
            <person name="Watson M."/>
            <person name="Adriaenssens E.M."/>
            <person name="Foster-Nyarko E."/>
            <person name="Jarju S."/>
            <person name="Secka A."/>
            <person name="Antonio M."/>
            <person name="Oren A."/>
            <person name="Chaudhuri R.R."/>
            <person name="La Ragione R."/>
            <person name="Hildebrand F."/>
            <person name="Pallen M.J."/>
        </authorList>
    </citation>
    <scope>NUCLEOTIDE SEQUENCE</scope>
    <source>
        <strain evidence="2">CHK33-7979</strain>
    </source>
</reference>
<proteinExistence type="predicted"/>
<organism evidence="2 3">
    <name type="scientific">Candidatus Intestinimonas merdavium</name>
    <dbReference type="NCBI Taxonomy" id="2838622"/>
    <lineage>
        <taxon>Bacteria</taxon>
        <taxon>Bacillati</taxon>
        <taxon>Bacillota</taxon>
        <taxon>Clostridia</taxon>
        <taxon>Eubacteriales</taxon>
        <taxon>Intestinimonas</taxon>
    </lineage>
</organism>
<sequence length="124" mass="14112">MYGFHSMDLVFSIFPILFLIVFVLVVGIILVAVIKGASQWHRNNQSPVLTVEAQVVAKRGDVTRHRHGDHGVHTSTTYYATFQVESGDRMELLIPREEYGMLVEGDQGSLTFQGTRYLGFQRRR</sequence>
<dbReference type="Pfam" id="PF10694">
    <property type="entry name" value="DUF2500"/>
    <property type="match status" value="1"/>
</dbReference>
<reference evidence="2" key="2">
    <citation type="submission" date="2021-04" db="EMBL/GenBank/DDBJ databases">
        <authorList>
            <person name="Gilroy R."/>
        </authorList>
    </citation>
    <scope>NUCLEOTIDE SEQUENCE</scope>
    <source>
        <strain evidence="2">CHK33-7979</strain>
    </source>
</reference>
<dbReference type="EMBL" id="DXCX01000074">
    <property type="protein sequence ID" value="HIY73708.1"/>
    <property type="molecule type" value="Genomic_DNA"/>
</dbReference>
<keyword evidence="1" id="KW-0812">Transmembrane</keyword>
<evidence type="ECO:0000313" key="3">
    <source>
        <dbReference type="Proteomes" id="UP000886824"/>
    </source>
</evidence>
<accession>A0A9D2CEL3</accession>
<dbReference type="Proteomes" id="UP000886824">
    <property type="component" value="Unassembled WGS sequence"/>
</dbReference>
<protein>
    <submittedName>
        <fullName evidence="2">DUF2500 domain-containing protein</fullName>
    </submittedName>
</protein>
<evidence type="ECO:0000256" key="1">
    <source>
        <dbReference type="SAM" id="Phobius"/>
    </source>
</evidence>
<dbReference type="Gene3D" id="2.40.50.660">
    <property type="match status" value="1"/>
</dbReference>